<evidence type="ECO:0000256" key="1">
    <source>
        <dbReference type="ARBA" id="ARBA00022679"/>
    </source>
</evidence>
<dbReference type="PANTHER" id="PTHR43877">
    <property type="entry name" value="AMINOALKYLPHOSPHONATE N-ACETYLTRANSFERASE-RELATED-RELATED"/>
    <property type="match status" value="1"/>
</dbReference>
<dbReference type="AlphaFoldDB" id="A0A6P0CDC4"/>
<dbReference type="Proteomes" id="UP000468591">
    <property type="component" value="Unassembled WGS sequence"/>
</dbReference>
<protein>
    <submittedName>
        <fullName evidence="4">GNAT family N-acetyltransferase</fullName>
    </submittedName>
</protein>
<name>A0A6P0CDC4_9RHOB</name>
<dbReference type="EMBL" id="JAABNT010000006">
    <property type="protein sequence ID" value="NEK23188.1"/>
    <property type="molecule type" value="Genomic_DNA"/>
</dbReference>
<evidence type="ECO:0000313" key="5">
    <source>
        <dbReference type="Proteomes" id="UP000468591"/>
    </source>
</evidence>
<dbReference type="Gene3D" id="3.40.630.30">
    <property type="match status" value="1"/>
</dbReference>
<dbReference type="GO" id="GO:0016747">
    <property type="term" value="F:acyltransferase activity, transferring groups other than amino-acyl groups"/>
    <property type="evidence" value="ECO:0007669"/>
    <property type="project" value="InterPro"/>
</dbReference>
<accession>A0A6P0CDC4</accession>
<dbReference type="CDD" id="cd04301">
    <property type="entry name" value="NAT_SF"/>
    <property type="match status" value="1"/>
</dbReference>
<dbReference type="RefSeq" id="WP_164354101.1">
    <property type="nucleotide sequence ID" value="NZ_JAABNT010000006.1"/>
</dbReference>
<organism evidence="4 5">
    <name type="scientific">Sulfitobacter sediminilitoris</name>
    <dbReference type="NCBI Taxonomy" id="2698830"/>
    <lineage>
        <taxon>Bacteria</taxon>
        <taxon>Pseudomonadati</taxon>
        <taxon>Pseudomonadota</taxon>
        <taxon>Alphaproteobacteria</taxon>
        <taxon>Rhodobacterales</taxon>
        <taxon>Roseobacteraceae</taxon>
        <taxon>Sulfitobacter</taxon>
    </lineage>
</organism>
<dbReference type="SUPFAM" id="SSF55729">
    <property type="entry name" value="Acyl-CoA N-acyltransferases (Nat)"/>
    <property type="match status" value="1"/>
</dbReference>
<evidence type="ECO:0000259" key="3">
    <source>
        <dbReference type="PROSITE" id="PS51186"/>
    </source>
</evidence>
<keyword evidence="5" id="KW-1185">Reference proteome</keyword>
<dbReference type="InterPro" id="IPR016181">
    <property type="entry name" value="Acyl_CoA_acyltransferase"/>
</dbReference>
<keyword evidence="1 4" id="KW-0808">Transferase</keyword>
<reference evidence="4 5" key="1">
    <citation type="submission" date="2020-01" db="EMBL/GenBank/DDBJ databases">
        <title>Sulfitobacter sediminilitoris sp. nov., isolated from a tidal flat.</title>
        <authorList>
            <person name="Park S."/>
            <person name="Yoon J.-H."/>
        </authorList>
    </citation>
    <scope>NUCLEOTIDE SEQUENCE [LARGE SCALE GENOMIC DNA]</scope>
    <source>
        <strain evidence="4 5">JBTF-M27</strain>
    </source>
</reference>
<dbReference type="InterPro" id="IPR050832">
    <property type="entry name" value="Bact_Acetyltransf"/>
</dbReference>
<keyword evidence="2" id="KW-0012">Acyltransferase</keyword>
<feature type="domain" description="N-acetyltransferase" evidence="3">
    <location>
        <begin position="4"/>
        <end position="151"/>
    </location>
</feature>
<comment type="caution">
    <text evidence="4">The sequence shown here is derived from an EMBL/GenBank/DDBJ whole genome shotgun (WGS) entry which is preliminary data.</text>
</comment>
<dbReference type="Pfam" id="PF00583">
    <property type="entry name" value="Acetyltransf_1"/>
    <property type="match status" value="1"/>
</dbReference>
<evidence type="ECO:0000256" key="2">
    <source>
        <dbReference type="ARBA" id="ARBA00023315"/>
    </source>
</evidence>
<proteinExistence type="predicted"/>
<gene>
    <name evidence="4" type="ORF">GV827_12330</name>
</gene>
<dbReference type="InterPro" id="IPR000182">
    <property type="entry name" value="GNAT_dom"/>
</dbReference>
<dbReference type="PROSITE" id="PS51186">
    <property type="entry name" value="GNAT"/>
    <property type="match status" value="1"/>
</dbReference>
<sequence length="152" mass="16539">MNDLNIRSVAENDLPAVLEMIKALAAHHDDTPTITLESLRRDALGDAPWLILPVAEAQGRLVGYAGLCPLAQLQFGVRGVDMHHLFVAEDQRGNGVGRALIDASLERSKAMGCRFMTVGTHPDNKTAAELYRAAGFEPLPPPGPRFRIKFEA</sequence>
<evidence type="ECO:0000313" key="4">
    <source>
        <dbReference type="EMBL" id="NEK23188.1"/>
    </source>
</evidence>